<dbReference type="InterPro" id="IPR013784">
    <property type="entry name" value="Carb-bd-like_fold"/>
</dbReference>
<evidence type="ECO:0000256" key="2">
    <source>
        <dbReference type="ARBA" id="ARBA00022448"/>
    </source>
</evidence>
<evidence type="ECO:0000313" key="9">
    <source>
        <dbReference type="Proteomes" id="UP000233387"/>
    </source>
</evidence>
<dbReference type="GO" id="GO:0030246">
    <property type="term" value="F:carbohydrate binding"/>
    <property type="evidence" value="ECO:0007669"/>
    <property type="project" value="InterPro"/>
</dbReference>
<dbReference type="GO" id="GO:0009279">
    <property type="term" value="C:cell outer membrane"/>
    <property type="evidence" value="ECO:0007669"/>
    <property type="project" value="UniProtKB-SubCell"/>
</dbReference>
<reference evidence="8 9" key="1">
    <citation type="submission" date="2017-06" db="EMBL/GenBank/DDBJ databases">
        <title>Raineya orbicola gen. nov., sp. nov. a slightly thermophilic bacterium of the phylum Bacteroidetes and the description of Raineyaceae fam. nov.</title>
        <authorList>
            <person name="Albuquerque L."/>
            <person name="Polonia A.R.M."/>
            <person name="Barroso C."/>
            <person name="Froufe H.J.C."/>
            <person name="Lage O."/>
            <person name="Lobo-Da-Cunha A."/>
            <person name="Egas C."/>
            <person name="Da Costa M.S."/>
        </authorList>
    </citation>
    <scope>NUCLEOTIDE SEQUENCE [LARGE SCALE GENOMIC DNA]</scope>
    <source>
        <strain evidence="8 9">SPSPC-11</strain>
    </source>
</reference>
<accession>A0A2N3IJM3</accession>
<keyword evidence="9" id="KW-1185">Reference proteome</keyword>
<dbReference type="Pfam" id="PF25183">
    <property type="entry name" value="OMP_b-brl_4"/>
    <property type="match status" value="1"/>
</dbReference>
<dbReference type="PANTHER" id="PTHR30069">
    <property type="entry name" value="TONB-DEPENDENT OUTER MEMBRANE RECEPTOR"/>
    <property type="match status" value="1"/>
</dbReference>
<keyword evidence="4" id="KW-0812">Transmembrane</keyword>
<dbReference type="InterPro" id="IPR039426">
    <property type="entry name" value="TonB-dep_rcpt-like"/>
</dbReference>
<dbReference type="GO" id="GO:0004180">
    <property type="term" value="F:carboxypeptidase activity"/>
    <property type="evidence" value="ECO:0007669"/>
    <property type="project" value="UniProtKB-KW"/>
</dbReference>
<evidence type="ECO:0000256" key="1">
    <source>
        <dbReference type="ARBA" id="ARBA00004571"/>
    </source>
</evidence>
<dbReference type="OrthoDB" id="9768147at2"/>
<keyword evidence="2" id="KW-0813">Transport</keyword>
<evidence type="ECO:0000256" key="3">
    <source>
        <dbReference type="ARBA" id="ARBA00022452"/>
    </source>
</evidence>
<organism evidence="8 9">
    <name type="scientific">Raineya orbicola</name>
    <dbReference type="NCBI Taxonomy" id="2016530"/>
    <lineage>
        <taxon>Bacteria</taxon>
        <taxon>Pseudomonadati</taxon>
        <taxon>Bacteroidota</taxon>
        <taxon>Cytophagia</taxon>
        <taxon>Cytophagales</taxon>
        <taxon>Raineyaceae</taxon>
        <taxon>Raineya</taxon>
    </lineage>
</organism>
<protein>
    <submittedName>
        <fullName evidence="8">Carboxypeptidase regulatory-like domain</fullName>
    </submittedName>
</protein>
<dbReference type="GO" id="GO:0044718">
    <property type="term" value="P:siderophore transmembrane transport"/>
    <property type="evidence" value="ECO:0007669"/>
    <property type="project" value="TreeGrafter"/>
</dbReference>
<sequence>MNKLSNNALILHRKIKLKRMKQFSYLKFLCIIGLLFFSYKGFSQGVTTASMSGRILDAKKTGVPGATVIVIHTPSGTRYGTATQDDGSFNLPNLRIGGPYTVEITAVGYATIKDEIPALSLGQNAVLNYTMKEESDEIAAIQVVGQKDAIFNADRTGAATNINSTALQTMPSINRSFTDMTRIVPQSSGTNFGGRNNLFNNLSIDGSIFNNSFGLASLPGGQTNSQPISLDALEEIQVNIAPFDVRQGGFTGAGINAVTRSGTNNVKGSAYYFFRNNNMVGTKVGETDLSNQLLNFNYYQAGLRVGGPIIKNKLFFFLSGELEKRTDPVGQFVADRGQGGNVSRITGQQADELRQFLISTYNYDPGPIDSYDMLTESQKILARLDWNVTNNTRATLRYTYLKSYRDVQMSNSGAQGGRQNGPNSLPFQNGNYNINNNYNSIIAEVNSTIGNKYANNFIAGWTGFRDFRGSPGRIFPFVDIENGSNQNLTSFGYEPFSANNLLDSDVFQLSDNFSIYKGKHTITIGTANEYYKFRNGFMADFYSRYRFATLADFYNSAPAGTPTPIGPSTGLGRPTLFSYRYSATTDEVPFAFFEAAQVGFYVQDEWKPNDKVKVTLGVRADVPFFPKSPIDNPAVRELRFANQEVLDVGKFPDAHILWSPRIGFNWDVYGDRSLQVRGGTGVFTGRIPFVWMSNQASNTGALFGSIFETGSAAAGRPFNPDPFAYRPANAVGQIPASYEINVTSPNFRFPQVWRSNLGGDILLGEGLSASLDLSFTKDINAVYVRNANLSAPVGIIPGDGRLRYVGGNATRINSNITNAFVLDNSNQGWSGAVTLQLQKQFAGGFFASLAYNYGPSWDINSGLAATASSFFNGNPVVGDPNAPQLSFSANQQLHRFIASASWKKEYAKYFATGISLFAEARSGGNFSYTVGGDLNGDNVQGNDLMYIPRSKDEIILAPALSVGDTRSPDQIWEELDAYIRQDKYLSKNRGRYAERNGAEAPWVFKSDVRIWQDFKFGKNTLQFTVDIINFTNMISPNWGVVKSPIRSQLLNFVGYESPSGRPVFEYRELVNTQTGERNVSFQNNLNNFASQWQIQLGARYIFE</sequence>
<dbReference type="Proteomes" id="UP000233387">
    <property type="component" value="Unassembled WGS sequence"/>
</dbReference>
<dbReference type="EMBL" id="NKXO01000005">
    <property type="protein sequence ID" value="PKQ70530.1"/>
    <property type="molecule type" value="Genomic_DNA"/>
</dbReference>
<proteinExistence type="predicted"/>
<keyword evidence="8" id="KW-0645">Protease</keyword>
<comment type="subcellular location">
    <subcellularLocation>
        <location evidence="1">Cell outer membrane</location>
        <topology evidence="1">Multi-pass membrane protein</topology>
    </subcellularLocation>
</comment>
<dbReference type="Gene3D" id="2.40.170.20">
    <property type="entry name" value="TonB-dependent receptor, beta-barrel domain"/>
    <property type="match status" value="1"/>
</dbReference>
<dbReference type="AlphaFoldDB" id="A0A2N3IJM3"/>
<dbReference type="SUPFAM" id="SSF56935">
    <property type="entry name" value="Porins"/>
    <property type="match status" value="1"/>
</dbReference>
<evidence type="ECO:0000256" key="5">
    <source>
        <dbReference type="ARBA" id="ARBA00023136"/>
    </source>
</evidence>
<name>A0A2N3IJM3_9BACT</name>
<dbReference type="InterPro" id="IPR036942">
    <property type="entry name" value="Beta-barrel_TonB_sf"/>
</dbReference>
<dbReference type="PANTHER" id="PTHR30069:SF46">
    <property type="entry name" value="OAR PROTEIN"/>
    <property type="match status" value="1"/>
</dbReference>
<dbReference type="GO" id="GO:0015344">
    <property type="term" value="F:siderophore uptake transmembrane transporter activity"/>
    <property type="evidence" value="ECO:0007669"/>
    <property type="project" value="TreeGrafter"/>
</dbReference>
<feature type="domain" description="TonB-dependent transporter Oar-like beta-barrel" evidence="7">
    <location>
        <begin position="258"/>
        <end position="1034"/>
    </location>
</feature>
<evidence type="ECO:0000256" key="6">
    <source>
        <dbReference type="ARBA" id="ARBA00023237"/>
    </source>
</evidence>
<evidence type="ECO:0000313" key="8">
    <source>
        <dbReference type="EMBL" id="PKQ70530.1"/>
    </source>
</evidence>
<gene>
    <name evidence="8" type="ORF">Rain11_0450</name>
</gene>
<evidence type="ECO:0000259" key="7">
    <source>
        <dbReference type="Pfam" id="PF25183"/>
    </source>
</evidence>
<keyword evidence="8" id="KW-0378">Hydrolase</keyword>
<evidence type="ECO:0000256" key="4">
    <source>
        <dbReference type="ARBA" id="ARBA00022692"/>
    </source>
</evidence>
<dbReference type="SUPFAM" id="SSF49452">
    <property type="entry name" value="Starch-binding domain-like"/>
    <property type="match status" value="1"/>
</dbReference>
<keyword evidence="5" id="KW-0472">Membrane</keyword>
<comment type="caution">
    <text evidence="8">The sequence shown here is derived from an EMBL/GenBank/DDBJ whole genome shotgun (WGS) entry which is preliminary data.</text>
</comment>
<keyword evidence="3" id="KW-1134">Transmembrane beta strand</keyword>
<keyword evidence="8" id="KW-0121">Carboxypeptidase</keyword>
<dbReference type="InterPro" id="IPR057601">
    <property type="entry name" value="Oar-like_b-barrel"/>
</dbReference>
<dbReference type="Gene3D" id="2.60.40.1120">
    <property type="entry name" value="Carboxypeptidase-like, regulatory domain"/>
    <property type="match status" value="1"/>
</dbReference>
<keyword evidence="6" id="KW-0998">Cell outer membrane</keyword>
<dbReference type="Pfam" id="PF13620">
    <property type="entry name" value="CarboxypepD_reg"/>
    <property type="match status" value="1"/>
</dbReference>